<name>A0A4Y2DCV6_ARAVE</name>
<dbReference type="Proteomes" id="UP000499080">
    <property type="component" value="Unassembled WGS sequence"/>
</dbReference>
<dbReference type="OrthoDB" id="6415470at2759"/>
<sequence>MSRYKPKLDHYSLVWSGSLENGVTTHLFSSLVTIQNHEKLLKSNYKLQTPERIKAHDEEVEERWKILRARKYSDSITFHTQHMWDEGKILKDNYKGNPKLPNVPNETDKIIKEEKRTKTGEFSAIIEHYIKYKKEKEALDKTTCTSGELQISIGSINSLRNEETKSMKNVLNKQNYVTHDEDKETLDSFTLKSRKKPDSTINETELLHSQFKENLKEEMQYHEKKLDSEYEKWLKKQSVELNSPQTSTKPFNTKQLFTKIPKFVNGTVELKREKQKASESLYMYDEKLGYQYPTGKSIKGKIRVPSKQKKASVYKVGDCVYDVDGEFLYKIPG</sequence>
<evidence type="ECO:0000313" key="1">
    <source>
        <dbReference type="EMBL" id="GBM13385.1"/>
    </source>
</evidence>
<evidence type="ECO:0000313" key="2">
    <source>
        <dbReference type="Proteomes" id="UP000499080"/>
    </source>
</evidence>
<keyword evidence="2" id="KW-1185">Reference proteome</keyword>
<proteinExistence type="predicted"/>
<dbReference type="AlphaFoldDB" id="A0A4Y2DCV6"/>
<dbReference type="EMBL" id="BGPR01000327">
    <property type="protein sequence ID" value="GBM13385.1"/>
    <property type="molecule type" value="Genomic_DNA"/>
</dbReference>
<protein>
    <submittedName>
        <fullName evidence="1">Uncharacterized protein</fullName>
    </submittedName>
</protein>
<accession>A0A4Y2DCV6</accession>
<comment type="caution">
    <text evidence="1">The sequence shown here is derived from an EMBL/GenBank/DDBJ whole genome shotgun (WGS) entry which is preliminary data.</text>
</comment>
<reference evidence="1 2" key="1">
    <citation type="journal article" date="2019" name="Sci. Rep.">
        <title>Orb-weaving spider Araneus ventricosus genome elucidates the spidroin gene catalogue.</title>
        <authorList>
            <person name="Kono N."/>
            <person name="Nakamura H."/>
            <person name="Ohtoshi R."/>
            <person name="Moran D.A.P."/>
            <person name="Shinohara A."/>
            <person name="Yoshida Y."/>
            <person name="Fujiwara M."/>
            <person name="Mori M."/>
            <person name="Tomita M."/>
            <person name="Arakawa K."/>
        </authorList>
    </citation>
    <scope>NUCLEOTIDE SEQUENCE [LARGE SCALE GENOMIC DNA]</scope>
</reference>
<organism evidence="1 2">
    <name type="scientific">Araneus ventricosus</name>
    <name type="common">Orbweaver spider</name>
    <name type="synonym">Epeira ventricosa</name>
    <dbReference type="NCBI Taxonomy" id="182803"/>
    <lineage>
        <taxon>Eukaryota</taxon>
        <taxon>Metazoa</taxon>
        <taxon>Ecdysozoa</taxon>
        <taxon>Arthropoda</taxon>
        <taxon>Chelicerata</taxon>
        <taxon>Arachnida</taxon>
        <taxon>Araneae</taxon>
        <taxon>Araneomorphae</taxon>
        <taxon>Entelegynae</taxon>
        <taxon>Araneoidea</taxon>
        <taxon>Araneidae</taxon>
        <taxon>Araneus</taxon>
    </lineage>
</organism>
<gene>
    <name evidence="1" type="ORF">AVEN_54399_1</name>
</gene>